<dbReference type="Proteomes" id="UP000316213">
    <property type="component" value="Unassembled WGS sequence"/>
</dbReference>
<dbReference type="PANTHER" id="PTHR33406:SF12">
    <property type="entry name" value="BLR2997 PROTEIN"/>
    <property type="match status" value="1"/>
</dbReference>
<dbReference type="AlphaFoldDB" id="A0A5C6AUW0"/>
<dbReference type="EMBL" id="SJPM01000001">
    <property type="protein sequence ID" value="TWU03520.1"/>
    <property type="molecule type" value="Genomic_DNA"/>
</dbReference>
<dbReference type="InterPro" id="IPR050545">
    <property type="entry name" value="Mycobact_MmpL"/>
</dbReference>
<evidence type="ECO:0000313" key="8">
    <source>
        <dbReference type="EMBL" id="TWU03520.1"/>
    </source>
</evidence>
<evidence type="ECO:0000256" key="2">
    <source>
        <dbReference type="ARBA" id="ARBA00022475"/>
    </source>
</evidence>
<dbReference type="PANTHER" id="PTHR33406">
    <property type="entry name" value="MEMBRANE PROTEIN MJ1562-RELATED"/>
    <property type="match status" value="1"/>
</dbReference>
<evidence type="ECO:0000313" key="9">
    <source>
        <dbReference type="Proteomes" id="UP000316213"/>
    </source>
</evidence>
<evidence type="ECO:0000256" key="1">
    <source>
        <dbReference type="ARBA" id="ARBA00004651"/>
    </source>
</evidence>
<dbReference type="Pfam" id="PF03176">
    <property type="entry name" value="MMPL"/>
    <property type="match status" value="1"/>
</dbReference>
<reference evidence="8 9" key="1">
    <citation type="submission" date="2019-02" db="EMBL/GenBank/DDBJ databases">
        <title>Deep-cultivation of Planctomycetes and their phenomic and genomic characterization uncovers novel biology.</title>
        <authorList>
            <person name="Wiegand S."/>
            <person name="Jogler M."/>
            <person name="Boedeker C."/>
            <person name="Pinto D."/>
            <person name="Vollmers J."/>
            <person name="Rivas-Marin E."/>
            <person name="Kohn T."/>
            <person name="Peeters S.H."/>
            <person name="Heuer A."/>
            <person name="Rast P."/>
            <person name="Oberbeckmann S."/>
            <person name="Bunk B."/>
            <person name="Jeske O."/>
            <person name="Meyerdierks A."/>
            <person name="Storesund J.E."/>
            <person name="Kallscheuer N."/>
            <person name="Luecker S."/>
            <person name="Lage O.M."/>
            <person name="Pohl T."/>
            <person name="Merkel B.J."/>
            <person name="Hornburger P."/>
            <person name="Mueller R.-W."/>
            <person name="Bruemmer F."/>
            <person name="Labrenz M."/>
            <person name="Spormann A.M."/>
            <person name="Op Den Camp H."/>
            <person name="Overmann J."/>
            <person name="Amann R."/>
            <person name="Jetten M.S.M."/>
            <person name="Mascher T."/>
            <person name="Medema M.H."/>
            <person name="Devos D.P."/>
            <person name="Kaster A.-K."/>
            <person name="Ovreas L."/>
            <person name="Rohde M."/>
            <person name="Galperin M.Y."/>
            <person name="Jogler C."/>
        </authorList>
    </citation>
    <scope>NUCLEOTIDE SEQUENCE [LARGE SCALE GENOMIC DNA]</scope>
    <source>
        <strain evidence="8 9">Pla100</strain>
    </source>
</reference>
<comment type="subcellular location">
    <subcellularLocation>
        <location evidence="1">Cell membrane</location>
        <topology evidence="1">Multi-pass membrane protein</topology>
    </subcellularLocation>
</comment>
<keyword evidence="3 6" id="KW-0812">Transmembrane</keyword>
<proteinExistence type="predicted"/>
<feature type="transmembrane region" description="Helical" evidence="6">
    <location>
        <begin position="189"/>
        <end position="211"/>
    </location>
</feature>
<evidence type="ECO:0000259" key="7">
    <source>
        <dbReference type="Pfam" id="PF03176"/>
    </source>
</evidence>
<feature type="transmembrane region" description="Helical" evidence="6">
    <location>
        <begin position="292"/>
        <end position="322"/>
    </location>
</feature>
<feature type="domain" description="Membrane transport protein MMPL" evidence="7">
    <location>
        <begin position="139"/>
        <end position="314"/>
    </location>
</feature>
<evidence type="ECO:0000256" key="6">
    <source>
        <dbReference type="SAM" id="Phobius"/>
    </source>
</evidence>
<accession>A0A5C6AUW0</accession>
<organism evidence="8 9">
    <name type="scientific">Neorhodopirellula pilleata</name>
    <dbReference type="NCBI Taxonomy" id="2714738"/>
    <lineage>
        <taxon>Bacteria</taxon>
        <taxon>Pseudomonadati</taxon>
        <taxon>Planctomycetota</taxon>
        <taxon>Planctomycetia</taxon>
        <taxon>Pirellulales</taxon>
        <taxon>Pirellulaceae</taxon>
        <taxon>Neorhodopirellula</taxon>
    </lineage>
</organism>
<dbReference type="SUPFAM" id="SSF82866">
    <property type="entry name" value="Multidrug efflux transporter AcrB transmembrane domain"/>
    <property type="match status" value="1"/>
</dbReference>
<evidence type="ECO:0000256" key="3">
    <source>
        <dbReference type="ARBA" id="ARBA00022692"/>
    </source>
</evidence>
<gene>
    <name evidence="8" type="ORF">Pla100_04470</name>
</gene>
<sequence length="367" mass="39301">MFGKGSRLMSDYSWLESNVGPLVPIEAVVTIPNSLNVDAGQQFTLLRSIERNLEQSPNVIAVTSCLDFLPETNLPVDGELAASFHDNLATVSGAGYFNVSGMASHWRLTAHVTARGNLNYGDVLRDLRASLSADSDFSLHEGCTVQLSGLMPLVHEIQSQLLHDLFASFLTAFVLIAVLMTIVQAGFVAGVLSMIPNVVPALALFGFLGWIEHPIDIGSIMTASVAMGIAVDDTLHFLTFFTRRLSAGATRTEAVYSAYKHCGRAMIQTTLICGAGLAIFALSDFIPTARFAWMMVALLTCAIIGDLLILPAILLSPVGIVFEHRRPSRELGCMISPPDSGFSLRATELINSVPPSSSAADSTTSQV</sequence>
<name>A0A5C6AUW0_9BACT</name>
<dbReference type="Gene3D" id="1.20.1640.10">
    <property type="entry name" value="Multidrug efflux transporter AcrB transmembrane domain"/>
    <property type="match status" value="1"/>
</dbReference>
<feature type="transmembrane region" description="Helical" evidence="6">
    <location>
        <begin position="265"/>
        <end position="286"/>
    </location>
</feature>
<keyword evidence="5 6" id="KW-0472">Membrane</keyword>
<protein>
    <recommendedName>
        <fullName evidence="7">Membrane transport protein MMPL domain-containing protein</fullName>
    </recommendedName>
</protein>
<comment type="caution">
    <text evidence="8">The sequence shown here is derived from an EMBL/GenBank/DDBJ whole genome shotgun (WGS) entry which is preliminary data.</text>
</comment>
<keyword evidence="4 6" id="KW-1133">Transmembrane helix</keyword>
<dbReference type="InterPro" id="IPR004869">
    <property type="entry name" value="MMPL_dom"/>
</dbReference>
<feature type="transmembrane region" description="Helical" evidence="6">
    <location>
        <begin position="161"/>
        <end position="183"/>
    </location>
</feature>
<evidence type="ECO:0000256" key="5">
    <source>
        <dbReference type="ARBA" id="ARBA00023136"/>
    </source>
</evidence>
<keyword evidence="2" id="KW-1003">Cell membrane</keyword>
<evidence type="ECO:0000256" key="4">
    <source>
        <dbReference type="ARBA" id="ARBA00022989"/>
    </source>
</evidence>
<dbReference type="GO" id="GO:0005886">
    <property type="term" value="C:plasma membrane"/>
    <property type="evidence" value="ECO:0007669"/>
    <property type="project" value="UniProtKB-SubCell"/>
</dbReference>
<keyword evidence="9" id="KW-1185">Reference proteome</keyword>